<keyword evidence="3" id="KW-1185">Reference proteome</keyword>
<dbReference type="Proteomes" id="UP001501525">
    <property type="component" value="Unassembled WGS sequence"/>
</dbReference>
<feature type="signal peptide" evidence="1">
    <location>
        <begin position="1"/>
        <end position="22"/>
    </location>
</feature>
<organism evidence="2 3">
    <name type="scientific">Bartonella acomydis</name>
    <dbReference type="NCBI Taxonomy" id="686234"/>
    <lineage>
        <taxon>Bacteria</taxon>
        <taxon>Pseudomonadati</taxon>
        <taxon>Pseudomonadota</taxon>
        <taxon>Alphaproteobacteria</taxon>
        <taxon>Hyphomicrobiales</taxon>
        <taxon>Bartonellaceae</taxon>
        <taxon>Bartonella</taxon>
    </lineage>
</organism>
<proteinExistence type="predicted"/>
<reference evidence="3" key="1">
    <citation type="journal article" date="2019" name="Int. J. Syst. Evol. Microbiol.">
        <title>The Global Catalogue of Microorganisms (GCM) 10K type strain sequencing project: providing services to taxonomists for standard genome sequencing and annotation.</title>
        <authorList>
            <consortium name="The Broad Institute Genomics Platform"/>
            <consortium name="The Broad Institute Genome Sequencing Center for Infectious Disease"/>
            <person name="Wu L."/>
            <person name="Ma J."/>
        </authorList>
    </citation>
    <scope>NUCLEOTIDE SEQUENCE [LARGE SCALE GENOMIC DNA]</scope>
    <source>
        <strain evidence="3">JCM 17706</strain>
    </source>
</reference>
<sequence length="61" mass="7043">MHKKHLLLCTAACALFFSYFNATYTRNASDLPPQTRYALEGLHHSQKDFINSPTMKTNIKR</sequence>
<evidence type="ECO:0000256" key="1">
    <source>
        <dbReference type="SAM" id="SignalP"/>
    </source>
</evidence>
<evidence type="ECO:0000313" key="3">
    <source>
        <dbReference type="Proteomes" id="UP001501525"/>
    </source>
</evidence>
<name>A0ABP9MUW3_9HYPH</name>
<feature type="chain" id="PRO_5046181267" evidence="1">
    <location>
        <begin position="23"/>
        <end position="61"/>
    </location>
</feature>
<comment type="caution">
    <text evidence="2">The sequence shown here is derived from an EMBL/GenBank/DDBJ whole genome shotgun (WGS) entry which is preliminary data.</text>
</comment>
<protein>
    <submittedName>
        <fullName evidence="2">Uncharacterized protein</fullName>
    </submittedName>
</protein>
<dbReference type="EMBL" id="BAABIY010000096">
    <property type="protein sequence ID" value="GAA5102545.1"/>
    <property type="molecule type" value="Genomic_DNA"/>
</dbReference>
<keyword evidence="1" id="KW-0732">Signal</keyword>
<gene>
    <name evidence="2" type="ORF">GCM10023260_14490</name>
</gene>
<accession>A0ABP9MUW3</accession>
<evidence type="ECO:0000313" key="2">
    <source>
        <dbReference type="EMBL" id="GAA5102545.1"/>
    </source>
</evidence>
<dbReference type="RefSeq" id="WP_345097361.1">
    <property type="nucleotide sequence ID" value="NZ_BAABIY010000096.1"/>
</dbReference>